<dbReference type="AlphaFoldDB" id="A0A059GCL7"/>
<dbReference type="OrthoDB" id="9803810at2"/>
<dbReference type="EMBL" id="ARYL01000001">
    <property type="protein sequence ID" value="KDA04243.1"/>
    <property type="molecule type" value="Genomic_DNA"/>
</dbReference>
<keyword evidence="2" id="KW-1185">Reference proteome</keyword>
<dbReference type="STRING" id="1280953.HOC_00120"/>
<dbReference type="Pfam" id="PF10038">
    <property type="entry name" value="DUF2274"/>
    <property type="match status" value="1"/>
</dbReference>
<protein>
    <recommendedName>
        <fullName evidence="3">Protein involved in integration/excision of ICE Tn4371 family</fullName>
    </recommendedName>
</protein>
<name>A0A059GCL7_9PROT</name>
<accession>A0A059GCL7</accession>
<evidence type="ECO:0000313" key="2">
    <source>
        <dbReference type="Proteomes" id="UP000024942"/>
    </source>
</evidence>
<evidence type="ECO:0000313" key="1">
    <source>
        <dbReference type="EMBL" id="KDA04243.1"/>
    </source>
</evidence>
<dbReference type="Proteomes" id="UP000024942">
    <property type="component" value="Unassembled WGS sequence"/>
</dbReference>
<dbReference type="InterPro" id="IPR018733">
    <property type="entry name" value="DUF2274"/>
</dbReference>
<organism evidence="1 2">
    <name type="scientific">Hyphomonas oceanitis SCH89</name>
    <dbReference type="NCBI Taxonomy" id="1280953"/>
    <lineage>
        <taxon>Bacteria</taxon>
        <taxon>Pseudomonadati</taxon>
        <taxon>Pseudomonadota</taxon>
        <taxon>Alphaproteobacteria</taxon>
        <taxon>Hyphomonadales</taxon>
        <taxon>Hyphomonadaceae</taxon>
        <taxon>Hyphomonas</taxon>
    </lineage>
</organism>
<comment type="caution">
    <text evidence="1">The sequence shown here is derived from an EMBL/GenBank/DDBJ whole genome shotgun (WGS) entry which is preliminary data.</text>
</comment>
<dbReference type="eggNOG" id="COG5639">
    <property type="taxonomic scope" value="Bacteria"/>
</dbReference>
<evidence type="ECO:0008006" key="3">
    <source>
        <dbReference type="Google" id="ProtNLM"/>
    </source>
</evidence>
<sequence>MSEVSLKIGPLPDRTPQKLSISLEPSLAGDLEAYSRIHAATYGAEASVATLVPLMLEAFLSSDPGFRKAMKTQTTR</sequence>
<proteinExistence type="predicted"/>
<reference evidence="1 2" key="1">
    <citation type="journal article" date="2014" name="Antonie Van Leeuwenhoek">
        <title>Hyphomonas beringensis sp. nov. and Hyphomonas chukchiensis sp. nov., isolated from surface seawater of the Bering Sea and Chukchi Sea.</title>
        <authorList>
            <person name="Li C."/>
            <person name="Lai Q."/>
            <person name="Li G."/>
            <person name="Dong C."/>
            <person name="Wang J."/>
            <person name="Liao Y."/>
            <person name="Shao Z."/>
        </authorList>
    </citation>
    <scope>NUCLEOTIDE SEQUENCE [LARGE SCALE GENOMIC DNA]</scope>
    <source>
        <strain evidence="1 2">SCH89</strain>
    </source>
</reference>
<gene>
    <name evidence="1" type="ORF">HOC_00120</name>
</gene>
<dbReference type="RefSeq" id="WP_035534550.1">
    <property type="nucleotide sequence ID" value="NZ_ARYL01000001.1"/>
</dbReference>